<feature type="non-terminal residue" evidence="2">
    <location>
        <position position="60"/>
    </location>
</feature>
<keyword evidence="3" id="KW-1185">Reference proteome</keyword>
<evidence type="ECO:0000313" key="2">
    <source>
        <dbReference type="EMBL" id="KAJ1154373.1"/>
    </source>
</evidence>
<accession>A0AAV7RQY1</accession>
<reference evidence="2" key="1">
    <citation type="journal article" date="2022" name="bioRxiv">
        <title>Sequencing and chromosome-scale assembly of the giantPleurodeles waltlgenome.</title>
        <authorList>
            <person name="Brown T."/>
            <person name="Elewa A."/>
            <person name="Iarovenko S."/>
            <person name="Subramanian E."/>
            <person name="Araus A.J."/>
            <person name="Petzold A."/>
            <person name="Susuki M."/>
            <person name="Suzuki K.-i.T."/>
            <person name="Hayashi T."/>
            <person name="Toyoda A."/>
            <person name="Oliveira C."/>
            <person name="Osipova E."/>
            <person name="Leigh N.D."/>
            <person name="Simon A."/>
            <person name="Yun M.H."/>
        </authorList>
    </citation>
    <scope>NUCLEOTIDE SEQUENCE</scope>
    <source>
        <strain evidence="2">20211129_DDA</strain>
        <tissue evidence="2">Liver</tissue>
    </source>
</reference>
<dbReference type="EMBL" id="JANPWB010000009">
    <property type="protein sequence ID" value="KAJ1154373.1"/>
    <property type="molecule type" value="Genomic_DNA"/>
</dbReference>
<evidence type="ECO:0000256" key="1">
    <source>
        <dbReference type="SAM" id="MobiDB-lite"/>
    </source>
</evidence>
<dbReference type="Proteomes" id="UP001066276">
    <property type="component" value="Chromosome 5"/>
</dbReference>
<name>A0AAV7RQY1_PLEWA</name>
<dbReference type="AlphaFoldDB" id="A0AAV7RQY1"/>
<sequence>MKRRQEPATVSSRRSSAGHDSFSPLDKDCRLNHNLRLAGSTKGAPEHHHSEGAGVMKRFT</sequence>
<protein>
    <submittedName>
        <fullName evidence="2">Uncharacterized protein</fullName>
    </submittedName>
</protein>
<comment type="caution">
    <text evidence="2">The sequence shown here is derived from an EMBL/GenBank/DDBJ whole genome shotgun (WGS) entry which is preliminary data.</text>
</comment>
<feature type="region of interest" description="Disordered" evidence="1">
    <location>
        <begin position="1"/>
        <end position="60"/>
    </location>
</feature>
<gene>
    <name evidence="2" type="ORF">NDU88_007125</name>
</gene>
<proteinExistence type="predicted"/>
<feature type="non-terminal residue" evidence="2">
    <location>
        <position position="1"/>
    </location>
</feature>
<organism evidence="2 3">
    <name type="scientific">Pleurodeles waltl</name>
    <name type="common">Iberian ribbed newt</name>
    <dbReference type="NCBI Taxonomy" id="8319"/>
    <lineage>
        <taxon>Eukaryota</taxon>
        <taxon>Metazoa</taxon>
        <taxon>Chordata</taxon>
        <taxon>Craniata</taxon>
        <taxon>Vertebrata</taxon>
        <taxon>Euteleostomi</taxon>
        <taxon>Amphibia</taxon>
        <taxon>Batrachia</taxon>
        <taxon>Caudata</taxon>
        <taxon>Salamandroidea</taxon>
        <taxon>Salamandridae</taxon>
        <taxon>Pleurodelinae</taxon>
        <taxon>Pleurodeles</taxon>
    </lineage>
</organism>
<evidence type="ECO:0000313" key="3">
    <source>
        <dbReference type="Proteomes" id="UP001066276"/>
    </source>
</evidence>